<dbReference type="CDD" id="cd07940">
    <property type="entry name" value="DRE_TIM_IPMS"/>
    <property type="match status" value="1"/>
</dbReference>
<evidence type="ECO:0000256" key="3">
    <source>
        <dbReference type="ARBA" id="ARBA00012973"/>
    </source>
</evidence>
<dbReference type="EC" id="2.3.3.13" evidence="3 11"/>
<dbReference type="GO" id="GO:0003985">
    <property type="term" value="F:acetyl-CoA C-acetyltransferase activity"/>
    <property type="evidence" value="ECO:0007669"/>
    <property type="project" value="UniProtKB-UniRule"/>
</dbReference>
<evidence type="ECO:0000313" key="14">
    <source>
        <dbReference type="Proteomes" id="UP000260943"/>
    </source>
</evidence>
<evidence type="ECO:0000256" key="7">
    <source>
        <dbReference type="ARBA" id="ARBA00022679"/>
    </source>
</evidence>
<dbReference type="RefSeq" id="WP_117678795.1">
    <property type="nucleotide sequence ID" value="NZ_JAQCWE010000006.1"/>
</dbReference>
<dbReference type="Gene3D" id="1.10.238.260">
    <property type="match status" value="1"/>
</dbReference>
<evidence type="ECO:0000256" key="10">
    <source>
        <dbReference type="ARBA" id="ARBA00023304"/>
    </source>
</evidence>
<dbReference type="InterPro" id="IPR000891">
    <property type="entry name" value="PYR_CT"/>
</dbReference>
<dbReference type="SUPFAM" id="SSF51569">
    <property type="entry name" value="Aldolase"/>
    <property type="match status" value="1"/>
</dbReference>
<feature type="binding site" evidence="11">
    <location>
        <position position="14"/>
    </location>
    <ligand>
        <name>Mn(2+)</name>
        <dbReference type="ChEBI" id="CHEBI:29035"/>
    </ligand>
</feature>
<feature type="region of interest" description="Regulatory domain" evidence="11">
    <location>
        <begin position="392"/>
        <end position="520"/>
    </location>
</feature>
<dbReference type="PANTHER" id="PTHR10277">
    <property type="entry name" value="HOMOCITRATE SYNTHASE-RELATED"/>
    <property type="match status" value="1"/>
</dbReference>
<comment type="similarity">
    <text evidence="2 11">Belongs to the alpha-IPM synthase/homocitrate synthase family. LeuA type 1 subfamily.</text>
</comment>
<name>A0A3E4QYJ0_9ACTN</name>
<feature type="domain" description="Pyruvate carboxyltransferase" evidence="12">
    <location>
        <begin position="5"/>
        <end position="268"/>
    </location>
</feature>
<comment type="subunit">
    <text evidence="11">Homodimer.</text>
</comment>
<dbReference type="GO" id="GO:0005737">
    <property type="term" value="C:cytoplasm"/>
    <property type="evidence" value="ECO:0007669"/>
    <property type="project" value="UniProtKB-UniRule"/>
</dbReference>
<feature type="binding site" evidence="11">
    <location>
        <position position="205"/>
    </location>
    <ligand>
        <name>Mn(2+)</name>
        <dbReference type="ChEBI" id="CHEBI:29035"/>
    </ligand>
</feature>
<dbReference type="PROSITE" id="PS50991">
    <property type="entry name" value="PYR_CT"/>
    <property type="match status" value="1"/>
</dbReference>
<dbReference type="Gene3D" id="3.30.160.270">
    <property type="match status" value="1"/>
</dbReference>
<dbReference type="EMBL" id="QSRJ01000001">
    <property type="protein sequence ID" value="RGL12289.1"/>
    <property type="molecule type" value="Genomic_DNA"/>
</dbReference>
<sequence>MSRKIAIFDTTLRDGEQSPGASMNTEEKLIIARQLVRMKVDVIEAGFPISSPGDFKSVQEIGRIAGDACTVCGLTRAVDRDIEVAAEALRTAKRPRIHTGLGVSPSHLRDKLRMTEEQAIERAIHAVKYARNFVDDVEFYAEDAGRSDQEFLVRIIQAAVKAGATVVNIPDTTGYNMPWDFGARIRDLRERVDGIEDVTISVHTHNDLGMATALALESVRNGATQIECTINGLGERAGNTSLEEVVMAIRMHEKALDAHTDIVTTELTHASKLVSSITGINVQPNKAIVGANAFAHSSGIHQDGVLKARDTYEIIDPADVGAGGSQIILSARSGHAALRHRMGELGYTFNDEEFETIYQSFLEVADKKKEVYDEDLESIVHERERVSAAIWTLGAVQVSCGFPLTPTATLTLLDETGAEHKVCAFGTGPIDAVYKAVNQVVSVDNDLSEFAIQAVTRGIDALGEVTVRVTAADGEVYTGRGSDGDIVVSSTKAYLNALNRLISHQRERAASSAADTADAQ</sequence>
<dbReference type="GO" id="GO:0009098">
    <property type="term" value="P:L-leucine biosynthetic process"/>
    <property type="evidence" value="ECO:0007669"/>
    <property type="project" value="UniProtKB-UniRule"/>
</dbReference>
<protein>
    <recommendedName>
        <fullName evidence="4 11">2-isopropylmalate synthase</fullName>
        <ecNumber evidence="3 11">2.3.3.13</ecNumber>
    </recommendedName>
    <alternativeName>
        <fullName evidence="11">Alpha-IPM synthase</fullName>
    </alternativeName>
    <alternativeName>
        <fullName evidence="11">Alpha-isopropylmalate synthase</fullName>
    </alternativeName>
</protein>
<dbReference type="Gene3D" id="3.20.20.70">
    <property type="entry name" value="Aldolase class I"/>
    <property type="match status" value="1"/>
</dbReference>
<comment type="catalytic activity">
    <reaction evidence="11">
        <text>3-methyl-2-oxobutanoate + acetyl-CoA + H2O = (2S)-2-isopropylmalate + CoA + H(+)</text>
        <dbReference type="Rhea" id="RHEA:21524"/>
        <dbReference type="ChEBI" id="CHEBI:1178"/>
        <dbReference type="ChEBI" id="CHEBI:11851"/>
        <dbReference type="ChEBI" id="CHEBI:15377"/>
        <dbReference type="ChEBI" id="CHEBI:15378"/>
        <dbReference type="ChEBI" id="CHEBI:57287"/>
        <dbReference type="ChEBI" id="CHEBI:57288"/>
        <dbReference type="EC" id="2.3.3.13"/>
    </reaction>
</comment>
<gene>
    <name evidence="11" type="primary">leuA</name>
    <name evidence="13" type="ORF">DXC81_01110</name>
</gene>
<dbReference type="GO" id="GO:0003852">
    <property type="term" value="F:2-isopropylmalate synthase activity"/>
    <property type="evidence" value="ECO:0007669"/>
    <property type="project" value="UniProtKB-UniRule"/>
</dbReference>
<dbReference type="Pfam" id="PF22617">
    <property type="entry name" value="HCS_D2"/>
    <property type="match status" value="1"/>
</dbReference>
<dbReference type="FunFam" id="3.20.20.70:FF:000010">
    <property type="entry name" value="2-isopropylmalate synthase"/>
    <property type="match status" value="1"/>
</dbReference>
<evidence type="ECO:0000256" key="2">
    <source>
        <dbReference type="ARBA" id="ARBA00009396"/>
    </source>
</evidence>
<dbReference type="PROSITE" id="PS00815">
    <property type="entry name" value="AIPM_HOMOCIT_SYNTH_1"/>
    <property type="match status" value="1"/>
</dbReference>
<dbReference type="GO" id="GO:0030145">
    <property type="term" value="F:manganese ion binding"/>
    <property type="evidence" value="ECO:0007669"/>
    <property type="project" value="UniProtKB-UniRule"/>
</dbReference>
<dbReference type="InterPro" id="IPR036230">
    <property type="entry name" value="LeuA_allosteric_dom_sf"/>
</dbReference>
<dbReference type="InterPro" id="IPR013785">
    <property type="entry name" value="Aldolase_TIM"/>
</dbReference>
<evidence type="ECO:0000256" key="11">
    <source>
        <dbReference type="HAMAP-Rule" id="MF_01025"/>
    </source>
</evidence>
<keyword evidence="10 11" id="KW-0100">Branched-chain amino acid biosynthesis</keyword>
<proteinExistence type="inferred from homology"/>
<dbReference type="FunFam" id="1.10.238.260:FF:000001">
    <property type="entry name" value="2-isopropylmalate synthase"/>
    <property type="match status" value="1"/>
</dbReference>
<dbReference type="UniPathway" id="UPA00048">
    <property type="reaction ID" value="UER00070"/>
</dbReference>
<dbReference type="InterPro" id="IPR005671">
    <property type="entry name" value="LeuA_bact_synth"/>
</dbReference>
<evidence type="ECO:0000256" key="8">
    <source>
        <dbReference type="ARBA" id="ARBA00022723"/>
    </source>
</evidence>
<keyword evidence="9 11" id="KW-0464">Manganese</keyword>
<dbReference type="NCBIfam" id="NF002086">
    <property type="entry name" value="PRK00915.1-3"/>
    <property type="match status" value="1"/>
</dbReference>
<keyword evidence="7 11" id="KW-0808">Transferase</keyword>
<dbReference type="NCBIfam" id="TIGR00973">
    <property type="entry name" value="leuA_bact"/>
    <property type="match status" value="1"/>
</dbReference>
<comment type="pathway">
    <text evidence="1 11">Amino-acid biosynthesis; L-leucine biosynthesis; L-leucine from 3-methyl-2-oxobutanoate: step 1/4.</text>
</comment>
<evidence type="ECO:0000256" key="5">
    <source>
        <dbReference type="ARBA" id="ARBA00022430"/>
    </source>
</evidence>
<keyword evidence="8 11" id="KW-0479">Metal-binding</keyword>
<keyword evidence="6 11" id="KW-0028">Amino-acid biosynthesis</keyword>
<keyword evidence="5 11" id="KW-0432">Leucine biosynthesis</keyword>
<keyword evidence="13" id="KW-0012">Acyltransferase</keyword>
<dbReference type="InterPro" id="IPR054691">
    <property type="entry name" value="LeuA/HCS_post-cat"/>
</dbReference>
<dbReference type="SUPFAM" id="SSF110921">
    <property type="entry name" value="2-isopropylmalate synthase LeuA, allosteric (dimerisation) domain"/>
    <property type="match status" value="1"/>
</dbReference>
<evidence type="ECO:0000256" key="4">
    <source>
        <dbReference type="ARBA" id="ARBA00018198"/>
    </source>
</evidence>
<dbReference type="InterPro" id="IPR002034">
    <property type="entry name" value="AIPM/Hcit_synth_CS"/>
</dbReference>
<reference evidence="13 14" key="1">
    <citation type="submission" date="2018-08" db="EMBL/GenBank/DDBJ databases">
        <title>A genome reference for cultivated species of the human gut microbiota.</title>
        <authorList>
            <person name="Zou Y."/>
            <person name="Xue W."/>
            <person name="Luo G."/>
        </authorList>
    </citation>
    <scope>NUCLEOTIDE SEQUENCE [LARGE SCALE GENOMIC DNA]</scope>
    <source>
        <strain evidence="13 14">TF08-14</strain>
    </source>
</reference>
<evidence type="ECO:0000256" key="6">
    <source>
        <dbReference type="ARBA" id="ARBA00022605"/>
    </source>
</evidence>
<feature type="binding site" evidence="11">
    <location>
        <position position="239"/>
    </location>
    <ligand>
        <name>Mn(2+)</name>
        <dbReference type="ChEBI" id="CHEBI:29035"/>
    </ligand>
</feature>
<dbReference type="Pfam" id="PF08502">
    <property type="entry name" value="LeuA_dimer"/>
    <property type="match status" value="1"/>
</dbReference>
<dbReference type="HAMAP" id="MF_01025">
    <property type="entry name" value="LeuA_type1"/>
    <property type="match status" value="1"/>
</dbReference>
<evidence type="ECO:0000259" key="12">
    <source>
        <dbReference type="PROSITE" id="PS50991"/>
    </source>
</evidence>
<dbReference type="SMART" id="SM00917">
    <property type="entry name" value="LeuA_dimer"/>
    <property type="match status" value="1"/>
</dbReference>
<dbReference type="Proteomes" id="UP000260943">
    <property type="component" value="Unassembled WGS sequence"/>
</dbReference>
<evidence type="ECO:0000256" key="9">
    <source>
        <dbReference type="ARBA" id="ARBA00023211"/>
    </source>
</evidence>
<comment type="cofactor">
    <cofactor evidence="11">
        <name>Mn(2+)</name>
        <dbReference type="ChEBI" id="CHEBI:29035"/>
    </cofactor>
</comment>
<comment type="function">
    <text evidence="11">Catalyzes the condensation of the acetyl group of acetyl-CoA with 3-methyl-2-oxobutanoate (2-ketoisovalerate) to form 3-carboxy-3-hydroxy-4-methylpentanoate (2-isopropylmalate).</text>
</comment>
<dbReference type="PANTHER" id="PTHR10277:SF9">
    <property type="entry name" value="2-ISOPROPYLMALATE SYNTHASE 1, CHLOROPLASTIC-RELATED"/>
    <property type="match status" value="1"/>
</dbReference>
<dbReference type="InterPro" id="IPR050073">
    <property type="entry name" value="2-IPM_HCS-like"/>
</dbReference>
<keyword evidence="11" id="KW-0963">Cytoplasm</keyword>
<dbReference type="AlphaFoldDB" id="A0A3E4QYJ0"/>
<feature type="binding site" evidence="11">
    <location>
        <position position="203"/>
    </location>
    <ligand>
        <name>Mn(2+)</name>
        <dbReference type="ChEBI" id="CHEBI:29035"/>
    </ligand>
</feature>
<comment type="caution">
    <text evidence="13">The sequence shown here is derived from an EMBL/GenBank/DDBJ whole genome shotgun (WGS) entry which is preliminary data.</text>
</comment>
<dbReference type="Pfam" id="PF00682">
    <property type="entry name" value="HMGL-like"/>
    <property type="match status" value="1"/>
</dbReference>
<evidence type="ECO:0000256" key="1">
    <source>
        <dbReference type="ARBA" id="ARBA00004689"/>
    </source>
</evidence>
<organism evidence="13 14">
    <name type="scientific">Collinsella tanakaei</name>
    <dbReference type="NCBI Taxonomy" id="626935"/>
    <lineage>
        <taxon>Bacteria</taxon>
        <taxon>Bacillati</taxon>
        <taxon>Actinomycetota</taxon>
        <taxon>Coriobacteriia</taxon>
        <taxon>Coriobacteriales</taxon>
        <taxon>Coriobacteriaceae</taxon>
        <taxon>Collinsella</taxon>
    </lineage>
</organism>
<evidence type="ECO:0000313" key="13">
    <source>
        <dbReference type="EMBL" id="RGL12289.1"/>
    </source>
</evidence>
<dbReference type="PROSITE" id="PS00816">
    <property type="entry name" value="AIPM_HOMOCIT_SYNTH_2"/>
    <property type="match status" value="1"/>
</dbReference>
<dbReference type="InterPro" id="IPR013709">
    <property type="entry name" value="2-isopropylmalate_synth_dimer"/>
</dbReference>
<accession>A0A3E4QYJ0</accession>